<dbReference type="PANTHER" id="PTHR33680:SF5">
    <property type="entry name" value="GRF-TYPE DOMAIN-CONTAINING PROTEIN"/>
    <property type="match status" value="1"/>
</dbReference>
<evidence type="ECO:0000313" key="6">
    <source>
        <dbReference type="EMBL" id="KAG2649867.1"/>
    </source>
</evidence>
<evidence type="ECO:0000256" key="4">
    <source>
        <dbReference type="PROSITE-ProRule" id="PRU01343"/>
    </source>
</evidence>
<evidence type="ECO:0000256" key="3">
    <source>
        <dbReference type="ARBA" id="ARBA00022833"/>
    </source>
</evidence>
<name>A0A8T0WU68_PANVG</name>
<organism evidence="6 7">
    <name type="scientific">Panicum virgatum</name>
    <name type="common">Blackwell switchgrass</name>
    <dbReference type="NCBI Taxonomy" id="38727"/>
    <lineage>
        <taxon>Eukaryota</taxon>
        <taxon>Viridiplantae</taxon>
        <taxon>Streptophyta</taxon>
        <taxon>Embryophyta</taxon>
        <taxon>Tracheophyta</taxon>
        <taxon>Spermatophyta</taxon>
        <taxon>Magnoliopsida</taxon>
        <taxon>Liliopsida</taxon>
        <taxon>Poales</taxon>
        <taxon>Poaceae</taxon>
        <taxon>PACMAD clade</taxon>
        <taxon>Panicoideae</taxon>
        <taxon>Panicodae</taxon>
        <taxon>Paniceae</taxon>
        <taxon>Panicinae</taxon>
        <taxon>Panicum</taxon>
        <taxon>Panicum sect. Hiantes</taxon>
    </lineage>
</organism>
<evidence type="ECO:0000256" key="1">
    <source>
        <dbReference type="ARBA" id="ARBA00022723"/>
    </source>
</evidence>
<dbReference type="InterPro" id="IPR010666">
    <property type="entry name" value="Znf_GRF"/>
</dbReference>
<keyword evidence="2 4" id="KW-0863">Zinc-finger</keyword>
<keyword evidence="7" id="KW-1185">Reference proteome</keyword>
<comment type="caution">
    <text evidence="6">The sequence shown here is derived from an EMBL/GenBank/DDBJ whole genome shotgun (WGS) entry which is preliminary data.</text>
</comment>
<proteinExistence type="predicted"/>
<dbReference type="GO" id="GO:0008270">
    <property type="term" value="F:zinc ion binding"/>
    <property type="evidence" value="ECO:0007669"/>
    <property type="project" value="UniProtKB-KW"/>
</dbReference>
<keyword evidence="1" id="KW-0479">Metal-binding</keyword>
<keyword evidence="3" id="KW-0862">Zinc</keyword>
<dbReference type="AlphaFoldDB" id="A0A8T0WU68"/>
<accession>A0A8T0WU68</accession>
<dbReference type="PROSITE" id="PS51999">
    <property type="entry name" value="ZF_GRF"/>
    <property type="match status" value="1"/>
</dbReference>
<feature type="domain" description="GRF-type" evidence="5">
    <location>
        <begin position="24"/>
        <end position="69"/>
    </location>
</feature>
<evidence type="ECO:0000259" key="5">
    <source>
        <dbReference type="PROSITE" id="PS51999"/>
    </source>
</evidence>
<evidence type="ECO:0000313" key="7">
    <source>
        <dbReference type="Proteomes" id="UP000823388"/>
    </source>
</evidence>
<reference evidence="6" key="1">
    <citation type="submission" date="2020-05" db="EMBL/GenBank/DDBJ databases">
        <title>WGS assembly of Panicum virgatum.</title>
        <authorList>
            <person name="Lovell J.T."/>
            <person name="Jenkins J."/>
            <person name="Shu S."/>
            <person name="Juenger T.E."/>
            <person name="Schmutz J."/>
        </authorList>
    </citation>
    <scope>NUCLEOTIDE SEQUENCE</scope>
    <source>
        <strain evidence="6">AP13</strain>
    </source>
</reference>
<dbReference type="Proteomes" id="UP000823388">
    <property type="component" value="Chromosome 1N"/>
</dbReference>
<dbReference type="PANTHER" id="PTHR33680">
    <property type="entry name" value="OS07G0190500 PROTEIN"/>
    <property type="match status" value="1"/>
</dbReference>
<evidence type="ECO:0000256" key="2">
    <source>
        <dbReference type="ARBA" id="ARBA00022771"/>
    </source>
</evidence>
<gene>
    <name evidence="6" type="ORF">PVAP13_1NG266800</name>
</gene>
<sequence length="123" mass="14423">MDWSSSSAGGRDKNEMPDLPLIECPECRSRMMKGMMARTKKNFGRFFLVCPSRQKNGSGCQFWCWDDEYEKYLMSNGHVFASYQPIFSRNLELVQKEGTEVARTPKLMQLSMIRIRLFRRSSF</sequence>
<dbReference type="EMBL" id="CM029038">
    <property type="protein sequence ID" value="KAG2649867.1"/>
    <property type="molecule type" value="Genomic_DNA"/>
</dbReference>
<protein>
    <recommendedName>
        <fullName evidence="5">GRF-type domain-containing protein</fullName>
    </recommendedName>
</protein>